<sequence length="93" mass="9434">MHETKASFSQTDSSSATHASTPSGRGETIVEIIPGGAVTGTIQPPGSKSLTNRALICAAFASGTSQLTGALRSEDTEVMIDALRTIGLDIGVS</sequence>
<gene>
    <name evidence="4" type="ORF">RMSM_02535</name>
</gene>
<dbReference type="EMBL" id="ANOG01000360">
    <property type="protein sequence ID" value="EMI20543.1"/>
    <property type="molecule type" value="Genomic_DNA"/>
</dbReference>
<comment type="caution">
    <text evidence="4">The sequence shown here is derived from an EMBL/GenBank/DDBJ whole genome shotgun (WGS) entry which is preliminary data.</text>
</comment>
<keyword evidence="5" id="KW-1185">Reference proteome</keyword>
<evidence type="ECO:0000313" key="4">
    <source>
        <dbReference type="EMBL" id="EMI20543.1"/>
    </source>
</evidence>
<dbReference type="InterPro" id="IPR001986">
    <property type="entry name" value="Enolpyruvate_Tfrase_dom"/>
</dbReference>
<dbReference type="Pfam" id="PF00275">
    <property type="entry name" value="EPSP_synthase"/>
    <property type="match status" value="1"/>
</dbReference>
<dbReference type="SUPFAM" id="SSF55205">
    <property type="entry name" value="EPT/RTPC-like"/>
    <property type="match status" value="1"/>
</dbReference>
<feature type="compositionally biased region" description="Polar residues" evidence="2">
    <location>
        <begin position="1"/>
        <end position="23"/>
    </location>
</feature>
<evidence type="ECO:0000256" key="1">
    <source>
        <dbReference type="ARBA" id="ARBA00022679"/>
    </source>
</evidence>
<evidence type="ECO:0000313" key="5">
    <source>
        <dbReference type="Proteomes" id="UP000011991"/>
    </source>
</evidence>
<name>M5RMJ2_9BACT</name>
<proteinExistence type="predicted"/>
<dbReference type="InterPro" id="IPR013792">
    <property type="entry name" value="RNA3'P_cycl/enolpyr_Trfase_a/b"/>
</dbReference>
<evidence type="ECO:0000259" key="3">
    <source>
        <dbReference type="Pfam" id="PF00275"/>
    </source>
</evidence>
<evidence type="ECO:0000256" key="2">
    <source>
        <dbReference type="SAM" id="MobiDB-lite"/>
    </source>
</evidence>
<organism evidence="4 5">
    <name type="scientific">Rhodopirellula maiorica SM1</name>
    <dbReference type="NCBI Taxonomy" id="1265738"/>
    <lineage>
        <taxon>Bacteria</taxon>
        <taxon>Pseudomonadati</taxon>
        <taxon>Planctomycetota</taxon>
        <taxon>Planctomycetia</taxon>
        <taxon>Pirellulales</taxon>
        <taxon>Pirellulaceae</taxon>
        <taxon>Novipirellula</taxon>
    </lineage>
</organism>
<dbReference type="InterPro" id="IPR036968">
    <property type="entry name" value="Enolpyruvate_Tfrase_sf"/>
</dbReference>
<dbReference type="Gene3D" id="3.65.10.10">
    <property type="entry name" value="Enolpyruvate transferase domain"/>
    <property type="match status" value="1"/>
</dbReference>
<feature type="region of interest" description="Disordered" evidence="2">
    <location>
        <begin position="1"/>
        <end position="28"/>
    </location>
</feature>
<dbReference type="Proteomes" id="UP000011991">
    <property type="component" value="Unassembled WGS sequence"/>
</dbReference>
<feature type="non-terminal residue" evidence="4">
    <location>
        <position position="93"/>
    </location>
</feature>
<reference evidence="4 5" key="1">
    <citation type="journal article" date="2013" name="Mar. Genomics">
        <title>Expression of sulfatases in Rhodopirellula baltica and the diversity of sulfatases in the genus Rhodopirellula.</title>
        <authorList>
            <person name="Wegner C.E."/>
            <person name="Richter-Heitmann T."/>
            <person name="Klindworth A."/>
            <person name="Klockow C."/>
            <person name="Richter M."/>
            <person name="Achstetter T."/>
            <person name="Glockner F.O."/>
            <person name="Harder J."/>
        </authorList>
    </citation>
    <scope>NUCLEOTIDE SEQUENCE [LARGE SCALE GENOMIC DNA]</scope>
    <source>
        <strain evidence="4 5">SM1</strain>
    </source>
</reference>
<dbReference type="PANTHER" id="PTHR21090">
    <property type="entry name" value="AROM/DEHYDROQUINATE SYNTHASE"/>
    <property type="match status" value="1"/>
</dbReference>
<dbReference type="GO" id="GO:0009423">
    <property type="term" value="P:chorismate biosynthetic process"/>
    <property type="evidence" value="ECO:0007669"/>
    <property type="project" value="TreeGrafter"/>
</dbReference>
<dbReference type="PANTHER" id="PTHR21090:SF5">
    <property type="entry name" value="PENTAFUNCTIONAL AROM POLYPEPTIDE"/>
    <property type="match status" value="1"/>
</dbReference>
<dbReference type="AlphaFoldDB" id="M5RMJ2"/>
<accession>M5RMJ2</accession>
<dbReference type="GO" id="GO:0003866">
    <property type="term" value="F:3-phosphoshikimate 1-carboxyvinyltransferase activity"/>
    <property type="evidence" value="ECO:0007669"/>
    <property type="project" value="TreeGrafter"/>
</dbReference>
<feature type="domain" description="Enolpyruvate transferase" evidence="3">
    <location>
        <begin position="35"/>
        <end position="89"/>
    </location>
</feature>
<protein>
    <submittedName>
        <fullName evidence="4">3-phosphoshikimate 1-carboxyvinyltransferase</fullName>
    </submittedName>
</protein>
<keyword evidence="1 4" id="KW-0808">Transferase</keyword>